<dbReference type="InterPro" id="IPR011577">
    <property type="entry name" value="Cyt_b561_bac/Ni-Hgenase"/>
</dbReference>
<dbReference type="InterPro" id="IPR052168">
    <property type="entry name" value="Cytochrome_b561_oxidase"/>
</dbReference>
<dbReference type="EMBL" id="JAESVB010000005">
    <property type="protein sequence ID" value="MCB8876016.1"/>
    <property type="molecule type" value="Genomic_DNA"/>
</dbReference>
<dbReference type="SUPFAM" id="SSF81342">
    <property type="entry name" value="Transmembrane di-heme cytochromes"/>
    <property type="match status" value="1"/>
</dbReference>
<dbReference type="PANTHER" id="PTHR30529:SF1">
    <property type="entry name" value="CYTOCHROME B561 HOMOLOG 2"/>
    <property type="match status" value="1"/>
</dbReference>
<gene>
    <name evidence="15" type="ORF">ASILVAE211_12555</name>
</gene>
<evidence type="ECO:0000259" key="14">
    <source>
        <dbReference type="Pfam" id="PF01292"/>
    </source>
</evidence>
<evidence type="ECO:0000256" key="13">
    <source>
        <dbReference type="SAM" id="Phobius"/>
    </source>
</evidence>
<comment type="cofactor">
    <cofactor evidence="1">
        <name>heme b</name>
        <dbReference type="ChEBI" id="CHEBI:60344"/>
    </cofactor>
</comment>
<dbReference type="GO" id="GO:0005886">
    <property type="term" value="C:plasma membrane"/>
    <property type="evidence" value="ECO:0007669"/>
    <property type="project" value="UniProtKB-SubCell"/>
</dbReference>
<reference evidence="15" key="1">
    <citation type="journal article" date="2021" name="Microorganisms">
        <title>Acidisoma silvae sp. nov. and Acidisomacellulosilytica sp. nov., Two Acidophilic Bacteria Isolated from Decaying Wood, Hydrolyzing Cellulose and Producing Poly-3-hydroxybutyrate.</title>
        <authorList>
            <person name="Mieszkin S."/>
            <person name="Pouder E."/>
            <person name="Uroz S."/>
            <person name="Simon-Colin C."/>
            <person name="Alain K."/>
        </authorList>
    </citation>
    <scope>NUCLEOTIDE SEQUENCE</scope>
    <source>
        <strain evidence="15">HW T2.11</strain>
    </source>
</reference>
<evidence type="ECO:0000256" key="10">
    <source>
        <dbReference type="ARBA" id="ARBA00023004"/>
    </source>
</evidence>
<evidence type="ECO:0000256" key="4">
    <source>
        <dbReference type="ARBA" id="ARBA00022475"/>
    </source>
</evidence>
<evidence type="ECO:0000256" key="6">
    <source>
        <dbReference type="ARBA" id="ARBA00022692"/>
    </source>
</evidence>
<dbReference type="InterPro" id="IPR016174">
    <property type="entry name" value="Di-haem_cyt_TM"/>
</dbReference>
<evidence type="ECO:0000256" key="9">
    <source>
        <dbReference type="ARBA" id="ARBA00022989"/>
    </source>
</evidence>
<feature type="domain" description="Cytochrome b561 bacterial/Ni-hydrogenase" evidence="14">
    <location>
        <begin position="14"/>
        <end position="181"/>
    </location>
</feature>
<keyword evidence="7" id="KW-0479">Metal-binding</keyword>
<reference evidence="15" key="2">
    <citation type="submission" date="2021-01" db="EMBL/GenBank/DDBJ databases">
        <authorList>
            <person name="Mieszkin S."/>
            <person name="Pouder E."/>
            <person name="Alain K."/>
        </authorList>
    </citation>
    <scope>NUCLEOTIDE SEQUENCE</scope>
    <source>
        <strain evidence="15">HW T2.11</strain>
    </source>
</reference>
<keyword evidence="3" id="KW-0813">Transport</keyword>
<dbReference type="GO" id="GO:0009055">
    <property type="term" value="F:electron transfer activity"/>
    <property type="evidence" value="ECO:0007669"/>
    <property type="project" value="InterPro"/>
</dbReference>
<evidence type="ECO:0000256" key="3">
    <source>
        <dbReference type="ARBA" id="ARBA00022448"/>
    </source>
</evidence>
<evidence type="ECO:0000256" key="8">
    <source>
        <dbReference type="ARBA" id="ARBA00022982"/>
    </source>
</evidence>
<comment type="caution">
    <text evidence="15">The sequence shown here is derived from an EMBL/GenBank/DDBJ whole genome shotgun (WGS) entry which is preliminary data.</text>
</comment>
<dbReference type="GO" id="GO:0020037">
    <property type="term" value="F:heme binding"/>
    <property type="evidence" value="ECO:0007669"/>
    <property type="project" value="TreeGrafter"/>
</dbReference>
<keyword evidence="10" id="KW-0408">Iron</keyword>
<accession>A0A964DZ89</accession>
<evidence type="ECO:0000256" key="7">
    <source>
        <dbReference type="ARBA" id="ARBA00022723"/>
    </source>
</evidence>
<feature type="transmembrane region" description="Helical" evidence="13">
    <location>
        <begin position="21"/>
        <end position="40"/>
    </location>
</feature>
<keyword evidence="4" id="KW-1003">Cell membrane</keyword>
<dbReference type="AlphaFoldDB" id="A0A964DZ89"/>
<dbReference type="RefSeq" id="WP_227321677.1">
    <property type="nucleotide sequence ID" value="NZ_JAESVB010000005.1"/>
</dbReference>
<keyword evidence="5" id="KW-0349">Heme</keyword>
<keyword evidence="8" id="KW-0249">Electron transport</keyword>
<dbReference type="PANTHER" id="PTHR30529">
    <property type="entry name" value="CYTOCHROME B561"/>
    <property type="match status" value="1"/>
</dbReference>
<sequence>MSLDLVTQTPVVRHYDPVTRWLHWLMAVQIIAQFVLALVWDDVGKDLGHSLVRLHVSLGVCLIATLVFRILWRSLWMRRPTETLPRAQAGIAHGIHHLLYTMMVVELVAGLSKRWDRGRTVDVFGLLHIPSPFAYAPALRPIISFTHEWLAWAIIVIAAGHGLMAVYHQLVLRDGVLRRMTG</sequence>
<keyword evidence="9 13" id="KW-1133">Transmembrane helix</keyword>
<protein>
    <submittedName>
        <fullName evidence="15">Cytochrome b</fullName>
    </submittedName>
</protein>
<dbReference type="GO" id="GO:0046872">
    <property type="term" value="F:metal ion binding"/>
    <property type="evidence" value="ECO:0007669"/>
    <property type="project" value="UniProtKB-KW"/>
</dbReference>
<proteinExistence type="inferred from homology"/>
<organism evidence="15 16">
    <name type="scientific">Acidisoma silvae</name>
    <dbReference type="NCBI Taxonomy" id="2802396"/>
    <lineage>
        <taxon>Bacteria</taxon>
        <taxon>Pseudomonadati</taxon>
        <taxon>Pseudomonadota</taxon>
        <taxon>Alphaproteobacteria</taxon>
        <taxon>Acetobacterales</taxon>
        <taxon>Acidocellaceae</taxon>
        <taxon>Acidisoma</taxon>
    </lineage>
</organism>
<keyword evidence="11 13" id="KW-0472">Membrane</keyword>
<feature type="transmembrane region" description="Helical" evidence="13">
    <location>
        <begin position="123"/>
        <end position="143"/>
    </location>
</feature>
<evidence type="ECO:0000256" key="12">
    <source>
        <dbReference type="ARBA" id="ARBA00037975"/>
    </source>
</evidence>
<feature type="transmembrane region" description="Helical" evidence="13">
    <location>
        <begin position="52"/>
        <end position="71"/>
    </location>
</feature>
<evidence type="ECO:0000256" key="2">
    <source>
        <dbReference type="ARBA" id="ARBA00004651"/>
    </source>
</evidence>
<comment type="similarity">
    <text evidence="12">Belongs to the cytochrome b561 family.</text>
</comment>
<dbReference type="GO" id="GO:0022904">
    <property type="term" value="P:respiratory electron transport chain"/>
    <property type="evidence" value="ECO:0007669"/>
    <property type="project" value="InterPro"/>
</dbReference>
<dbReference type="Proteomes" id="UP000708298">
    <property type="component" value="Unassembled WGS sequence"/>
</dbReference>
<evidence type="ECO:0000313" key="15">
    <source>
        <dbReference type="EMBL" id="MCB8876016.1"/>
    </source>
</evidence>
<name>A0A964DZ89_9PROT</name>
<evidence type="ECO:0000256" key="11">
    <source>
        <dbReference type="ARBA" id="ARBA00023136"/>
    </source>
</evidence>
<dbReference type="Gene3D" id="1.20.950.20">
    <property type="entry name" value="Transmembrane di-heme cytochromes, Chain C"/>
    <property type="match status" value="1"/>
</dbReference>
<keyword evidence="6 13" id="KW-0812">Transmembrane</keyword>
<keyword evidence="16" id="KW-1185">Reference proteome</keyword>
<comment type="subcellular location">
    <subcellularLocation>
        <location evidence="2">Cell membrane</location>
        <topology evidence="2">Multi-pass membrane protein</topology>
    </subcellularLocation>
</comment>
<evidence type="ECO:0000256" key="5">
    <source>
        <dbReference type="ARBA" id="ARBA00022617"/>
    </source>
</evidence>
<feature type="transmembrane region" description="Helical" evidence="13">
    <location>
        <begin position="149"/>
        <end position="170"/>
    </location>
</feature>
<evidence type="ECO:0000256" key="1">
    <source>
        <dbReference type="ARBA" id="ARBA00001970"/>
    </source>
</evidence>
<dbReference type="Pfam" id="PF01292">
    <property type="entry name" value="Ni_hydr_CYTB"/>
    <property type="match status" value="1"/>
</dbReference>
<evidence type="ECO:0000313" key="16">
    <source>
        <dbReference type="Proteomes" id="UP000708298"/>
    </source>
</evidence>